<feature type="transmembrane region" description="Helical" evidence="1">
    <location>
        <begin position="45"/>
        <end position="67"/>
    </location>
</feature>
<keyword evidence="1" id="KW-0472">Membrane</keyword>
<reference evidence="2" key="1">
    <citation type="submission" date="2022-09" db="EMBL/GenBank/DDBJ databases">
        <title>Intensive care unit water sources are persistently colonized with multi-drug resistant bacteria and are the site of extensive horizontal gene transfer of antibiotic resistance genes.</title>
        <authorList>
            <person name="Diorio-Toth L."/>
        </authorList>
    </citation>
    <scope>NUCLEOTIDE SEQUENCE</scope>
    <source>
        <strain evidence="2">GD03947</strain>
    </source>
</reference>
<keyword evidence="1" id="KW-1133">Transmembrane helix</keyword>
<feature type="transmembrane region" description="Helical" evidence="1">
    <location>
        <begin position="6"/>
        <end position="24"/>
    </location>
</feature>
<dbReference type="EMBL" id="JAOCAE010000009">
    <property type="protein sequence ID" value="MDH1237254.1"/>
    <property type="molecule type" value="Genomic_DNA"/>
</dbReference>
<accession>A0AA42TH27</accession>
<evidence type="ECO:0000313" key="2">
    <source>
        <dbReference type="EMBL" id="MDH1237254.1"/>
    </source>
</evidence>
<name>A0AA42TH27_STUST</name>
<protein>
    <submittedName>
        <fullName evidence="2">Uncharacterized protein</fullName>
    </submittedName>
</protein>
<sequence>MSAEQWSNLFVNAAPFLLYGALLFKLYSAWRRVRSMEDRCRETRLAAVLLLLTVCTLTFMAANAYALEVYGKTFLSLRVFQMFVLSNCAAYWLVLDLITKDACE</sequence>
<proteinExistence type="predicted"/>
<dbReference type="Proteomes" id="UP001158500">
    <property type="component" value="Unassembled WGS sequence"/>
</dbReference>
<gene>
    <name evidence="2" type="ORF">N5C32_14540</name>
</gene>
<evidence type="ECO:0000256" key="1">
    <source>
        <dbReference type="SAM" id="Phobius"/>
    </source>
</evidence>
<evidence type="ECO:0000313" key="3">
    <source>
        <dbReference type="Proteomes" id="UP001158500"/>
    </source>
</evidence>
<comment type="caution">
    <text evidence="2">The sequence shown here is derived from an EMBL/GenBank/DDBJ whole genome shotgun (WGS) entry which is preliminary data.</text>
</comment>
<dbReference type="AlphaFoldDB" id="A0AA42TH27"/>
<dbReference type="RefSeq" id="WP_279641627.1">
    <property type="nucleotide sequence ID" value="NZ_JAOCAE010000009.1"/>
</dbReference>
<organism evidence="2 3">
    <name type="scientific">Stutzerimonas stutzeri</name>
    <name type="common">Pseudomonas stutzeri</name>
    <dbReference type="NCBI Taxonomy" id="316"/>
    <lineage>
        <taxon>Bacteria</taxon>
        <taxon>Pseudomonadati</taxon>
        <taxon>Pseudomonadota</taxon>
        <taxon>Gammaproteobacteria</taxon>
        <taxon>Pseudomonadales</taxon>
        <taxon>Pseudomonadaceae</taxon>
        <taxon>Stutzerimonas</taxon>
    </lineage>
</organism>
<keyword evidence="1" id="KW-0812">Transmembrane</keyword>
<feature type="transmembrane region" description="Helical" evidence="1">
    <location>
        <begin position="79"/>
        <end position="98"/>
    </location>
</feature>